<evidence type="ECO:0000256" key="1">
    <source>
        <dbReference type="ARBA" id="ARBA00004141"/>
    </source>
</evidence>
<dbReference type="SUPFAM" id="SSF52096">
    <property type="entry name" value="ClpP/crotonase"/>
    <property type="match status" value="1"/>
</dbReference>
<dbReference type="AlphaFoldDB" id="A0A3A5LC77"/>
<name>A0A3A5LC77_9GAMM</name>
<dbReference type="SUPFAM" id="SSF141322">
    <property type="entry name" value="NfeD domain-like"/>
    <property type="match status" value="1"/>
</dbReference>
<comment type="caution">
    <text evidence="9">The sequence shown here is derived from an EMBL/GenBank/DDBJ whole genome shotgun (WGS) entry which is preliminary data.</text>
</comment>
<evidence type="ECO:0000256" key="3">
    <source>
        <dbReference type="ARBA" id="ARBA00022989"/>
    </source>
</evidence>
<keyword evidence="3 5" id="KW-1133">Transmembrane helix</keyword>
<feature type="domain" description="NfeD integral membrane" evidence="7">
    <location>
        <begin position="260"/>
        <end position="374"/>
    </location>
</feature>
<dbReference type="PANTHER" id="PTHR33507:SF4">
    <property type="entry name" value="NODULATION COMPETITIVENESS PROTEIN NFED"/>
    <property type="match status" value="1"/>
</dbReference>
<keyword evidence="4 5" id="KW-0472">Membrane</keyword>
<dbReference type="Gene3D" id="3.90.226.10">
    <property type="entry name" value="2-enoyl-CoA Hydratase, Chain A, domain 1"/>
    <property type="match status" value="1"/>
</dbReference>
<dbReference type="Pfam" id="PF01957">
    <property type="entry name" value="NfeD"/>
    <property type="match status" value="1"/>
</dbReference>
<evidence type="ECO:0000313" key="10">
    <source>
        <dbReference type="Proteomes" id="UP000270757"/>
    </source>
</evidence>
<evidence type="ECO:0000256" key="4">
    <source>
        <dbReference type="ARBA" id="ARBA00023136"/>
    </source>
</evidence>
<feature type="transmembrane region" description="Helical" evidence="5">
    <location>
        <begin position="305"/>
        <end position="322"/>
    </location>
</feature>
<dbReference type="Pfam" id="PF25145">
    <property type="entry name" value="NfeD1b_N"/>
    <property type="match status" value="1"/>
</dbReference>
<dbReference type="Pfam" id="PF24961">
    <property type="entry name" value="NfeD_membrane"/>
    <property type="match status" value="1"/>
</dbReference>
<protein>
    <submittedName>
        <fullName evidence="9">Nodulation protein NfeD</fullName>
    </submittedName>
</protein>
<evidence type="ECO:0000256" key="2">
    <source>
        <dbReference type="ARBA" id="ARBA00022692"/>
    </source>
</evidence>
<accession>A0A3A5LC77</accession>
<evidence type="ECO:0000313" key="9">
    <source>
        <dbReference type="EMBL" id="RJT45916.1"/>
    </source>
</evidence>
<dbReference type="InterPro" id="IPR002810">
    <property type="entry name" value="NfeD-like_C"/>
</dbReference>
<dbReference type="PANTHER" id="PTHR33507">
    <property type="entry name" value="INNER MEMBRANE PROTEIN YBBJ"/>
    <property type="match status" value="1"/>
</dbReference>
<organism evidence="9 10">
    <name type="scientific">Legionella taurinensis</name>
    <dbReference type="NCBI Taxonomy" id="70611"/>
    <lineage>
        <taxon>Bacteria</taxon>
        <taxon>Pseudomonadati</taxon>
        <taxon>Pseudomonadota</taxon>
        <taxon>Gammaproteobacteria</taxon>
        <taxon>Legionellales</taxon>
        <taxon>Legionellaceae</taxon>
        <taxon>Legionella</taxon>
    </lineage>
</organism>
<dbReference type="CDD" id="cd07020">
    <property type="entry name" value="Clp_protease_NfeD_1"/>
    <property type="match status" value="1"/>
</dbReference>
<dbReference type="InterPro" id="IPR052165">
    <property type="entry name" value="Membrane_assoc_protease"/>
</dbReference>
<reference evidence="9 10" key="1">
    <citation type="submission" date="2018-09" db="EMBL/GenBank/DDBJ databases">
        <title>Draft genome sequences of Legionella taurinensis isolated from water samples.</title>
        <authorList>
            <person name="Chakeri A."/>
            <person name="Allerberger F."/>
            <person name="Kundi M."/>
            <person name="Ruppitsch W."/>
            <person name="Schmid D."/>
        </authorList>
    </citation>
    <scope>NUCLEOTIDE SEQUENCE [LARGE SCALE GENOMIC DNA]</scope>
    <source>
        <strain evidence="9 10">4570-18-6</strain>
    </source>
</reference>
<gene>
    <name evidence="9" type="ORF">D6J04_09975</name>
</gene>
<dbReference type="InterPro" id="IPR012340">
    <property type="entry name" value="NA-bd_OB-fold"/>
</dbReference>
<dbReference type="InterPro" id="IPR056739">
    <property type="entry name" value="NfeD_membrane"/>
</dbReference>
<dbReference type="InterPro" id="IPR056738">
    <property type="entry name" value="NfeD1b_N"/>
</dbReference>
<feature type="transmembrane region" description="Helical" evidence="5">
    <location>
        <begin position="281"/>
        <end position="299"/>
    </location>
</feature>
<dbReference type="Gene3D" id="2.40.50.140">
    <property type="entry name" value="Nucleic acid-binding proteins"/>
    <property type="match status" value="1"/>
</dbReference>
<evidence type="ECO:0000259" key="6">
    <source>
        <dbReference type="Pfam" id="PF01957"/>
    </source>
</evidence>
<evidence type="ECO:0000259" key="7">
    <source>
        <dbReference type="Pfam" id="PF24961"/>
    </source>
</evidence>
<dbReference type="InterPro" id="IPR029045">
    <property type="entry name" value="ClpP/crotonase-like_dom_sf"/>
</dbReference>
<feature type="transmembrane region" description="Helical" evidence="5">
    <location>
        <begin position="252"/>
        <end position="274"/>
    </location>
</feature>
<feature type="transmembrane region" description="Helical" evidence="5">
    <location>
        <begin position="329"/>
        <end position="348"/>
    </location>
</feature>
<feature type="transmembrane region" description="Helical" evidence="5">
    <location>
        <begin position="21"/>
        <end position="42"/>
    </location>
</feature>
<proteinExistence type="predicted"/>
<evidence type="ECO:0000256" key="5">
    <source>
        <dbReference type="SAM" id="Phobius"/>
    </source>
</evidence>
<dbReference type="EMBL" id="QZWB01000010">
    <property type="protein sequence ID" value="RJT45916.1"/>
    <property type="molecule type" value="Genomic_DNA"/>
</dbReference>
<dbReference type="Proteomes" id="UP000270757">
    <property type="component" value="Unassembled WGS sequence"/>
</dbReference>
<dbReference type="GO" id="GO:0016020">
    <property type="term" value="C:membrane"/>
    <property type="evidence" value="ECO:0007669"/>
    <property type="project" value="UniProtKB-SubCell"/>
</dbReference>
<evidence type="ECO:0000259" key="8">
    <source>
        <dbReference type="Pfam" id="PF25145"/>
    </source>
</evidence>
<dbReference type="FunFam" id="3.90.226.10:FF:000089">
    <property type="entry name" value="Membrane-bound serine protease"/>
    <property type="match status" value="1"/>
</dbReference>
<sequence>MLCLRNGRQTGCCMNPHKRRAFFVKWAICLTLLLIPAITYAAKIIVLDVEGAIGPAMADYIHRGITQADKASLIILRINTPGGLDKSLRLIVQTILSSKTPVVAYVAPNGARAASAGTYILYASTLAAMAPGTHLGAASPVQIGEENKGSDDKKNNSMMGKKLTNDAQAYIRTLAQLRGRDPKFAEKAVTDAATMTAQEALKAGVINFIADSENDLLQQLQGQVVMQNGMKIQIDTEKNSIERIHPDWRTQLLLIITDPTIAYLLLLLGIYGIFFELMNPGFVLPGVIGAIAMLVALYGLQLLPVSYAGLGLILLGIVFIIAEAFSPSFGALGIGGSAAFIFGSILLIDTDHQSYQVAWSAIWAMAAVNILVLFTLLGMAIKSRRHEVQHGTAILVGAEGRAMEDIDLQGQAVIRGEIWNVHASQPISKNKKIKVIAAKGLLLEVKEMKPAKKTRLENSNAVKKQDS</sequence>
<keyword evidence="2 5" id="KW-0812">Transmembrane</keyword>
<comment type="subcellular location">
    <subcellularLocation>
        <location evidence="1">Membrane</location>
        <topology evidence="1">Multi-pass membrane protein</topology>
    </subcellularLocation>
</comment>
<feature type="transmembrane region" description="Helical" evidence="5">
    <location>
        <begin position="360"/>
        <end position="381"/>
    </location>
</feature>
<feature type="domain" description="NfeD-like C-terminal" evidence="6">
    <location>
        <begin position="394"/>
        <end position="446"/>
    </location>
</feature>
<feature type="domain" description="NfeD1b N-terminal" evidence="8">
    <location>
        <begin position="45"/>
        <end position="220"/>
    </location>
</feature>